<reference evidence="2" key="1">
    <citation type="submission" date="2022-11" db="UniProtKB">
        <authorList>
            <consortium name="WormBaseParasite"/>
        </authorList>
    </citation>
    <scope>IDENTIFICATION</scope>
</reference>
<accession>A0AC35FBR0</accession>
<organism evidence="1 2">
    <name type="scientific">Panagrolaimus sp. PS1159</name>
    <dbReference type="NCBI Taxonomy" id="55785"/>
    <lineage>
        <taxon>Eukaryota</taxon>
        <taxon>Metazoa</taxon>
        <taxon>Ecdysozoa</taxon>
        <taxon>Nematoda</taxon>
        <taxon>Chromadorea</taxon>
        <taxon>Rhabditida</taxon>
        <taxon>Tylenchina</taxon>
        <taxon>Panagrolaimomorpha</taxon>
        <taxon>Panagrolaimoidea</taxon>
        <taxon>Panagrolaimidae</taxon>
        <taxon>Panagrolaimus</taxon>
    </lineage>
</organism>
<evidence type="ECO:0000313" key="1">
    <source>
        <dbReference type="Proteomes" id="UP000887580"/>
    </source>
</evidence>
<evidence type="ECO:0000313" key="2">
    <source>
        <dbReference type="WBParaSite" id="PS1159_v2.g15164.t1"/>
    </source>
</evidence>
<protein>
    <submittedName>
        <fullName evidence="2">Uncharacterized protein</fullName>
    </submittedName>
</protein>
<name>A0AC35FBR0_9BILA</name>
<dbReference type="Proteomes" id="UP000887580">
    <property type="component" value="Unplaced"/>
</dbReference>
<dbReference type="WBParaSite" id="PS1159_v2.g15164.t1">
    <property type="protein sequence ID" value="PS1159_v2.g15164.t1"/>
    <property type="gene ID" value="PS1159_v2.g15164"/>
</dbReference>
<proteinExistence type="predicted"/>
<sequence length="128" mass="14447">MLVLYEDLLKNIATTVNDTTLKNGSSWPPQVFYAKVLETAEINDLIDLSDEIYDYLGSALTIPGGSADAERGFNVLFNYQDFRRIRLSIKTIDNILKIRLNGPPIAKFVCYKFVKEWKNSGHLTSAAQ</sequence>